<dbReference type="InterPro" id="IPR013849">
    <property type="entry name" value="DNA_helicase_Holl-junc_RuvA_I"/>
</dbReference>
<evidence type="ECO:0000256" key="5">
    <source>
        <dbReference type="ARBA" id="ARBA00023204"/>
    </source>
</evidence>
<comment type="caution">
    <text evidence="6">Lacks conserved residue(s) required for the propagation of feature annotation.</text>
</comment>
<evidence type="ECO:0000256" key="2">
    <source>
        <dbReference type="ARBA" id="ARBA00022763"/>
    </source>
</evidence>
<evidence type="ECO:0000256" key="4">
    <source>
        <dbReference type="ARBA" id="ARBA00023172"/>
    </source>
</evidence>
<dbReference type="SUPFAM" id="SSF46929">
    <property type="entry name" value="DNA helicase RuvA subunit, C-terminal domain"/>
    <property type="match status" value="1"/>
</dbReference>
<keyword evidence="2 6" id="KW-0227">DNA damage</keyword>
<dbReference type="InterPro" id="IPR012340">
    <property type="entry name" value="NA-bd_OB-fold"/>
</dbReference>
<dbReference type="Pfam" id="PF14520">
    <property type="entry name" value="HHH_5"/>
    <property type="match status" value="1"/>
</dbReference>
<dbReference type="AlphaFoldDB" id="A0A2M7B9F5"/>
<keyword evidence="3 6" id="KW-0238">DNA-binding</keyword>
<keyword evidence="4 6" id="KW-0233">DNA recombination</keyword>
<dbReference type="SUPFAM" id="SSF50249">
    <property type="entry name" value="Nucleic acid-binding proteins"/>
    <property type="match status" value="1"/>
</dbReference>
<evidence type="ECO:0000256" key="1">
    <source>
        <dbReference type="ARBA" id="ARBA00022490"/>
    </source>
</evidence>
<dbReference type="GO" id="GO:0000400">
    <property type="term" value="F:four-way junction DNA binding"/>
    <property type="evidence" value="ECO:0007669"/>
    <property type="project" value="UniProtKB-UniRule"/>
</dbReference>
<evidence type="ECO:0000313" key="9">
    <source>
        <dbReference type="Proteomes" id="UP000228561"/>
    </source>
</evidence>
<dbReference type="Gene3D" id="2.40.50.140">
    <property type="entry name" value="Nucleic acid-binding proteins"/>
    <property type="match status" value="1"/>
</dbReference>
<comment type="similarity">
    <text evidence="6">Belongs to the RuvA family.</text>
</comment>
<keyword evidence="5 6" id="KW-0234">DNA repair</keyword>
<dbReference type="HAMAP" id="MF_00031">
    <property type="entry name" value="DNA_HJ_migration_RuvA"/>
    <property type="match status" value="1"/>
</dbReference>
<accession>A0A2M7B9F5</accession>
<comment type="function">
    <text evidence="6">The RuvA-RuvB-RuvC complex processes Holliday junction (HJ) DNA during genetic recombination and DNA repair, while the RuvA-RuvB complex plays an important role in the rescue of blocked DNA replication forks via replication fork reversal (RFR). RuvA specifically binds to HJ cruciform DNA, conferring on it an open structure. The RuvB hexamer acts as an ATP-dependent pump, pulling dsDNA into and through the RuvAB complex. HJ branch migration allows RuvC to scan DNA until it finds its consensus sequence, where it cleaves and resolves the cruciform DNA.</text>
</comment>
<comment type="domain">
    <text evidence="6">Has three domains with a flexible linker between the domains II and III and assumes an 'L' shape. Domain III is highly mobile and contacts RuvB.</text>
</comment>
<dbReference type="NCBIfam" id="TIGR00084">
    <property type="entry name" value="ruvA"/>
    <property type="match status" value="1"/>
</dbReference>
<feature type="region of interest" description="Flexible linker" evidence="6">
    <location>
        <begin position="137"/>
        <end position="149"/>
    </location>
</feature>
<dbReference type="Pfam" id="PF07499">
    <property type="entry name" value="RuvA_C"/>
    <property type="match status" value="1"/>
</dbReference>
<evidence type="ECO:0000256" key="3">
    <source>
        <dbReference type="ARBA" id="ARBA00023125"/>
    </source>
</evidence>
<keyword evidence="1 6" id="KW-0963">Cytoplasm</keyword>
<dbReference type="SMART" id="SM00278">
    <property type="entry name" value="HhH1"/>
    <property type="match status" value="2"/>
</dbReference>
<dbReference type="EMBL" id="PEVG01000007">
    <property type="protein sequence ID" value="PIU99735.1"/>
    <property type="molecule type" value="Genomic_DNA"/>
</dbReference>
<name>A0A2M7B9F5_9BACT</name>
<dbReference type="InterPro" id="IPR036267">
    <property type="entry name" value="RuvA_C_sf"/>
</dbReference>
<dbReference type="GO" id="GO:0048476">
    <property type="term" value="C:Holliday junction resolvase complex"/>
    <property type="evidence" value="ECO:0007669"/>
    <property type="project" value="UniProtKB-UniRule"/>
</dbReference>
<evidence type="ECO:0000256" key="6">
    <source>
        <dbReference type="HAMAP-Rule" id="MF_00031"/>
    </source>
</evidence>
<dbReference type="InterPro" id="IPR000085">
    <property type="entry name" value="RuvA"/>
</dbReference>
<dbReference type="Proteomes" id="UP000228561">
    <property type="component" value="Unassembled WGS sequence"/>
</dbReference>
<feature type="domain" description="Helix-hairpin-helix DNA-binding motif class 1" evidence="7">
    <location>
        <begin position="107"/>
        <end position="126"/>
    </location>
</feature>
<dbReference type="GO" id="GO:0005737">
    <property type="term" value="C:cytoplasm"/>
    <property type="evidence" value="ECO:0007669"/>
    <property type="project" value="UniProtKB-SubCell"/>
</dbReference>
<proteinExistence type="inferred from homology"/>
<dbReference type="InterPro" id="IPR010994">
    <property type="entry name" value="RuvA_2-like"/>
</dbReference>
<evidence type="ECO:0000259" key="7">
    <source>
        <dbReference type="SMART" id="SM00278"/>
    </source>
</evidence>
<dbReference type="Pfam" id="PF01330">
    <property type="entry name" value="RuvA_N"/>
    <property type="match status" value="1"/>
</dbReference>
<gene>
    <name evidence="6 8" type="primary">ruvA</name>
    <name evidence="8" type="ORF">COS58_00775</name>
</gene>
<evidence type="ECO:0000313" key="8">
    <source>
        <dbReference type="EMBL" id="PIU99735.1"/>
    </source>
</evidence>
<dbReference type="GO" id="GO:0006281">
    <property type="term" value="P:DNA repair"/>
    <property type="evidence" value="ECO:0007669"/>
    <property type="project" value="UniProtKB-UniRule"/>
</dbReference>
<dbReference type="SUPFAM" id="SSF47781">
    <property type="entry name" value="RuvA domain 2-like"/>
    <property type="match status" value="1"/>
</dbReference>
<comment type="subunit">
    <text evidence="6">Homotetramer. Forms an RuvA(8)-RuvB(12)-Holliday junction (HJ) complex. HJ DNA is sandwiched between 2 RuvA tetramers; dsDNA enters through RuvA and exits via RuvB. An RuvB hexamer assembles on each DNA strand where it exits the tetramer. Each RuvB hexamer is contacted by two RuvA subunits (via domain III) on 2 adjacent RuvB subunits; this complex drives branch migration. In the full resolvosome a probable DNA-RuvA(4)-RuvB(12)-RuvC(2) complex forms which resolves the HJ.</text>
</comment>
<dbReference type="InterPro" id="IPR003583">
    <property type="entry name" value="Hlx-hairpin-Hlx_DNA-bd_motif"/>
</dbReference>
<comment type="subcellular location">
    <subcellularLocation>
        <location evidence="6">Cytoplasm</location>
    </subcellularLocation>
</comment>
<dbReference type="GO" id="GO:0009378">
    <property type="term" value="F:four-way junction helicase activity"/>
    <property type="evidence" value="ECO:0007669"/>
    <property type="project" value="InterPro"/>
</dbReference>
<sequence>MISCVEGKIIFKGERFVIIDANGVGYRIFAGPDVLRKAKTKEQFKLWTHLYLREDTIELYGFLEYAELEFFQTLIQISGIGPKSGLGVLAVAPLDTLKRAIAAGETSYLTQVSGIGKKIAEKIILELRDKLGKIGFAGEENVFLKEEGDILQALRILGYSYSEARDAIKQLSPNIAGTQNRVKEALKILGKS</sequence>
<organism evidence="8 9">
    <name type="scientific">Candidatus Tagabacteria bacterium CG03_land_8_20_14_0_80_41_22</name>
    <dbReference type="NCBI Taxonomy" id="1975020"/>
    <lineage>
        <taxon>Bacteria</taxon>
        <taxon>Candidatus Tagaibacteriota</taxon>
    </lineage>
</organism>
<reference evidence="9" key="1">
    <citation type="submission" date="2017-09" db="EMBL/GenBank/DDBJ databases">
        <title>Depth-based differentiation of microbial function through sediment-hosted aquifers and enrichment of novel symbionts in the deep terrestrial subsurface.</title>
        <authorList>
            <person name="Probst A.J."/>
            <person name="Ladd B."/>
            <person name="Jarett J.K."/>
            <person name="Geller-Mcgrath D.E."/>
            <person name="Sieber C.M.K."/>
            <person name="Emerson J.B."/>
            <person name="Anantharaman K."/>
            <person name="Thomas B.C."/>
            <person name="Malmstrom R."/>
            <person name="Stieglmeier M."/>
            <person name="Klingl A."/>
            <person name="Woyke T."/>
            <person name="Ryan C.M."/>
            <person name="Banfield J.F."/>
        </authorList>
    </citation>
    <scope>NUCLEOTIDE SEQUENCE [LARGE SCALE GENOMIC DNA]</scope>
</reference>
<dbReference type="GO" id="GO:0006310">
    <property type="term" value="P:DNA recombination"/>
    <property type="evidence" value="ECO:0007669"/>
    <property type="project" value="UniProtKB-UniRule"/>
</dbReference>
<dbReference type="CDD" id="cd14332">
    <property type="entry name" value="UBA_RuvA_C"/>
    <property type="match status" value="1"/>
</dbReference>
<dbReference type="InterPro" id="IPR011114">
    <property type="entry name" value="RuvA_C"/>
</dbReference>
<feature type="region of interest" description="Domain III" evidence="6">
    <location>
        <begin position="149"/>
        <end position="192"/>
    </location>
</feature>
<comment type="caution">
    <text evidence="8">The sequence shown here is derived from an EMBL/GenBank/DDBJ whole genome shotgun (WGS) entry which is preliminary data.</text>
</comment>
<dbReference type="GO" id="GO:0005524">
    <property type="term" value="F:ATP binding"/>
    <property type="evidence" value="ECO:0007669"/>
    <property type="project" value="InterPro"/>
</dbReference>
<dbReference type="GO" id="GO:0009379">
    <property type="term" value="C:Holliday junction helicase complex"/>
    <property type="evidence" value="ECO:0007669"/>
    <property type="project" value="InterPro"/>
</dbReference>
<protein>
    <recommendedName>
        <fullName evidence="6">Holliday junction branch migration complex subunit RuvA</fullName>
    </recommendedName>
</protein>
<feature type="domain" description="Helix-hairpin-helix DNA-binding motif class 1" evidence="7">
    <location>
        <begin position="72"/>
        <end position="91"/>
    </location>
</feature>
<dbReference type="Gene3D" id="1.10.150.20">
    <property type="entry name" value="5' to 3' exonuclease, C-terminal subdomain"/>
    <property type="match status" value="1"/>
</dbReference>